<keyword evidence="2 10" id="KW-0723">Serine/threonine-protein kinase</keyword>
<name>H2AWR6_KAZAF</name>
<keyword evidence="6 9" id="KW-0067">ATP-binding</keyword>
<feature type="domain" description="Protein kinase" evidence="11">
    <location>
        <begin position="193"/>
        <end position="462"/>
    </location>
</feature>
<dbReference type="HOGENOM" id="CLU_000288_82_3_1"/>
<dbReference type="Gene3D" id="1.10.510.10">
    <property type="entry name" value="Transferase(Phosphotransferase) domain 1"/>
    <property type="match status" value="1"/>
</dbReference>
<dbReference type="GO" id="GO:0004674">
    <property type="term" value="F:protein serine/threonine kinase activity"/>
    <property type="evidence" value="ECO:0007669"/>
    <property type="project" value="UniProtKB-KW"/>
</dbReference>
<keyword evidence="4 9" id="KW-0547">Nucleotide-binding</keyword>
<sequence length="490" mass="55320">MEAEIVDQSQTLTKNSTASLSSIFGEKRFKSLSKIFNEAGQESVHNPHLKRETSSLLDVRDGLEPMIKTATTQNQNSEESALYDENFGSLSMSSSRSSFPLYLPFISRPSQLKSSDTNEADLHPIEELRNKIESLFVSELKSNDGAHCDGLMGKTVTTHVNRAPREPSVEVLATEQDNTLVLTDEESLFTKYGVPTKSIGGGMSGSVKLLEKPESSDIYAMKQFRMASNSHIFAKKIIDEYSIASILHHNNIIKTLDLLVDFEKNVFIQVMEFVPYDFFDLVTNETLSSSENLCYFKQMCEAIGYLHSNGIAHRDLKLENCVVTPTGILKLLDFGSAVIFKRHKHDELIKAKGIVGSDPYLSPELLNSGNEFYDPRPVDIWSIAIIYYCMICKKFPWKAPKESFNNFRLFIDDPDDEDDVSKGPQRILRVFPKEMTELLGSMFELDPKKRISIEKILENEVVRSIESCSEDSNGKALPKPISHSHHFYNL</sequence>
<dbReference type="EC" id="2.7.11.1" evidence="1"/>
<dbReference type="GO" id="GO:0071944">
    <property type="term" value="C:cell periphery"/>
    <property type="evidence" value="ECO:0007669"/>
    <property type="project" value="EnsemblFungi"/>
</dbReference>
<dbReference type="GO" id="GO:0005524">
    <property type="term" value="F:ATP binding"/>
    <property type="evidence" value="ECO:0007669"/>
    <property type="project" value="UniProtKB-UniRule"/>
</dbReference>
<keyword evidence="5" id="KW-0418">Kinase</keyword>
<dbReference type="PANTHER" id="PTHR24343">
    <property type="entry name" value="SERINE/THREONINE KINASE"/>
    <property type="match status" value="1"/>
</dbReference>
<keyword evidence="13" id="KW-1185">Reference proteome</keyword>
<dbReference type="OrthoDB" id="6513151at2759"/>
<dbReference type="SUPFAM" id="SSF56112">
    <property type="entry name" value="Protein kinase-like (PK-like)"/>
    <property type="match status" value="1"/>
</dbReference>
<evidence type="ECO:0000256" key="2">
    <source>
        <dbReference type="ARBA" id="ARBA00022527"/>
    </source>
</evidence>
<evidence type="ECO:0000256" key="6">
    <source>
        <dbReference type="ARBA" id="ARBA00022840"/>
    </source>
</evidence>
<keyword evidence="3" id="KW-0808">Transferase</keyword>
<reference evidence="12 13" key="1">
    <citation type="journal article" date="2011" name="Proc. Natl. Acad. Sci. U.S.A.">
        <title>Evolutionary erosion of yeast sex chromosomes by mating-type switching accidents.</title>
        <authorList>
            <person name="Gordon J.L."/>
            <person name="Armisen D."/>
            <person name="Proux-Wera E."/>
            <person name="Oheigeartaigh S.S."/>
            <person name="Byrne K.P."/>
            <person name="Wolfe K.H."/>
        </authorList>
    </citation>
    <scope>NUCLEOTIDE SEQUENCE [LARGE SCALE GENOMIC DNA]</scope>
    <source>
        <strain evidence="13">ATCC 22294 / BCRC 22015 / CBS 2517 / CECT 1963 / NBRC 1671 / NRRL Y-8276</strain>
    </source>
</reference>
<dbReference type="InParanoid" id="H2AWR6"/>
<dbReference type="PANTHER" id="PTHR24343:SF137">
    <property type="entry name" value="SERINE_THREONINE-PROTEIN KINASE HRK1"/>
    <property type="match status" value="1"/>
</dbReference>
<evidence type="ECO:0000313" key="12">
    <source>
        <dbReference type="EMBL" id="CCF58816.1"/>
    </source>
</evidence>
<dbReference type="RefSeq" id="XP_003957951.1">
    <property type="nucleotide sequence ID" value="XM_003957902.1"/>
</dbReference>
<dbReference type="STRING" id="1071382.H2AWR6"/>
<dbReference type="GO" id="GO:0005829">
    <property type="term" value="C:cytosol"/>
    <property type="evidence" value="ECO:0007669"/>
    <property type="project" value="TreeGrafter"/>
</dbReference>
<dbReference type="Pfam" id="PF00069">
    <property type="entry name" value="Pkinase"/>
    <property type="match status" value="1"/>
</dbReference>
<comment type="similarity">
    <text evidence="10">Belongs to the protein kinase superfamily.</text>
</comment>
<evidence type="ECO:0000259" key="11">
    <source>
        <dbReference type="PROSITE" id="PS50011"/>
    </source>
</evidence>
<dbReference type="EMBL" id="HE650826">
    <property type="protein sequence ID" value="CCF58816.1"/>
    <property type="molecule type" value="Genomic_DNA"/>
</dbReference>
<evidence type="ECO:0000313" key="13">
    <source>
        <dbReference type="Proteomes" id="UP000005220"/>
    </source>
</evidence>
<organism evidence="12 13">
    <name type="scientific">Kazachstania africana (strain ATCC 22294 / BCRC 22015 / CBS 2517 / CECT 1963 / NBRC 1671 / NRRL Y-8276)</name>
    <name type="common">Yeast</name>
    <name type="synonym">Kluyveromyces africanus</name>
    <dbReference type="NCBI Taxonomy" id="1071382"/>
    <lineage>
        <taxon>Eukaryota</taxon>
        <taxon>Fungi</taxon>
        <taxon>Dikarya</taxon>
        <taxon>Ascomycota</taxon>
        <taxon>Saccharomycotina</taxon>
        <taxon>Saccharomycetes</taxon>
        <taxon>Saccharomycetales</taxon>
        <taxon>Saccharomycetaceae</taxon>
        <taxon>Kazachstania</taxon>
    </lineage>
</organism>
<dbReference type="PROSITE" id="PS00108">
    <property type="entry name" value="PROTEIN_KINASE_ST"/>
    <property type="match status" value="1"/>
</dbReference>
<protein>
    <recommendedName>
        <fullName evidence="1">non-specific serine/threonine protein kinase</fullName>
        <ecNumber evidence="1">2.7.11.1</ecNumber>
    </recommendedName>
</protein>
<dbReference type="Proteomes" id="UP000005220">
    <property type="component" value="Chromosome 6"/>
</dbReference>
<evidence type="ECO:0000256" key="10">
    <source>
        <dbReference type="RuleBase" id="RU000304"/>
    </source>
</evidence>
<evidence type="ECO:0000256" key="7">
    <source>
        <dbReference type="ARBA" id="ARBA00047899"/>
    </source>
</evidence>
<dbReference type="InterPro" id="IPR017441">
    <property type="entry name" value="Protein_kinase_ATP_BS"/>
</dbReference>
<evidence type="ECO:0000256" key="1">
    <source>
        <dbReference type="ARBA" id="ARBA00012513"/>
    </source>
</evidence>
<dbReference type="eggNOG" id="KOG0590">
    <property type="taxonomic scope" value="Eukaryota"/>
</dbReference>
<proteinExistence type="inferred from homology"/>
<dbReference type="PROSITE" id="PS50011">
    <property type="entry name" value="PROTEIN_KINASE_DOM"/>
    <property type="match status" value="1"/>
</dbReference>
<evidence type="ECO:0000256" key="5">
    <source>
        <dbReference type="ARBA" id="ARBA00022777"/>
    </source>
</evidence>
<dbReference type="GO" id="GO:0005935">
    <property type="term" value="C:cellular bud neck"/>
    <property type="evidence" value="ECO:0007669"/>
    <property type="project" value="EnsemblFungi"/>
</dbReference>
<dbReference type="SMART" id="SM00220">
    <property type="entry name" value="S_TKc"/>
    <property type="match status" value="1"/>
</dbReference>
<dbReference type="InterPro" id="IPR008271">
    <property type="entry name" value="Ser/Thr_kinase_AS"/>
</dbReference>
<evidence type="ECO:0000256" key="4">
    <source>
        <dbReference type="ARBA" id="ARBA00022741"/>
    </source>
</evidence>
<evidence type="ECO:0000256" key="8">
    <source>
        <dbReference type="ARBA" id="ARBA00048679"/>
    </source>
</evidence>
<evidence type="ECO:0000256" key="9">
    <source>
        <dbReference type="PROSITE-ProRule" id="PRU10141"/>
    </source>
</evidence>
<feature type="binding site" evidence="9">
    <location>
        <position position="222"/>
    </location>
    <ligand>
        <name>ATP</name>
        <dbReference type="ChEBI" id="CHEBI:30616"/>
    </ligand>
</feature>
<dbReference type="InterPro" id="IPR000719">
    <property type="entry name" value="Prot_kinase_dom"/>
</dbReference>
<dbReference type="AlphaFoldDB" id="H2AWR6"/>
<comment type="catalytic activity">
    <reaction evidence="7">
        <text>L-threonyl-[protein] + ATP = O-phospho-L-threonyl-[protein] + ADP + H(+)</text>
        <dbReference type="Rhea" id="RHEA:46608"/>
        <dbReference type="Rhea" id="RHEA-COMP:11060"/>
        <dbReference type="Rhea" id="RHEA-COMP:11605"/>
        <dbReference type="ChEBI" id="CHEBI:15378"/>
        <dbReference type="ChEBI" id="CHEBI:30013"/>
        <dbReference type="ChEBI" id="CHEBI:30616"/>
        <dbReference type="ChEBI" id="CHEBI:61977"/>
        <dbReference type="ChEBI" id="CHEBI:456216"/>
        <dbReference type="EC" id="2.7.11.1"/>
    </reaction>
</comment>
<gene>
    <name evidence="12" type="primary">KAFR0F02190</name>
    <name evidence="12" type="ORF">KAFR_0F02190</name>
</gene>
<dbReference type="InterPro" id="IPR011009">
    <property type="entry name" value="Kinase-like_dom_sf"/>
</dbReference>
<dbReference type="PROSITE" id="PS00107">
    <property type="entry name" value="PROTEIN_KINASE_ATP"/>
    <property type="match status" value="1"/>
</dbReference>
<dbReference type="KEGG" id="kaf:KAFR_0F02190"/>
<evidence type="ECO:0000256" key="3">
    <source>
        <dbReference type="ARBA" id="ARBA00022679"/>
    </source>
</evidence>
<accession>H2AWR6</accession>
<comment type="catalytic activity">
    <reaction evidence="8">
        <text>L-seryl-[protein] + ATP = O-phospho-L-seryl-[protein] + ADP + H(+)</text>
        <dbReference type="Rhea" id="RHEA:17989"/>
        <dbReference type="Rhea" id="RHEA-COMP:9863"/>
        <dbReference type="Rhea" id="RHEA-COMP:11604"/>
        <dbReference type="ChEBI" id="CHEBI:15378"/>
        <dbReference type="ChEBI" id="CHEBI:29999"/>
        <dbReference type="ChEBI" id="CHEBI:30616"/>
        <dbReference type="ChEBI" id="CHEBI:83421"/>
        <dbReference type="ChEBI" id="CHEBI:456216"/>
        <dbReference type="EC" id="2.7.11.1"/>
    </reaction>
</comment>
<dbReference type="GeneID" id="13884284"/>